<evidence type="ECO:0000313" key="3">
    <source>
        <dbReference type="Proteomes" id="UP000290288"/>
    </source>
</evidence>
<protein>
    <submittedName>
        <fullName evidence="2">Uncharacterized protein</fullName>
    </submittedName>
</protein>
<evidence type="ECO:0000313" key="2">
    <source>
        <dbReference type="EMBL" id="RXW21357.1"/>
    </source>
</evidence>
<keyword evidence="1" id="KW-0175">Coiled coil</keyword>
<gene>
    <name evidence="2" type="ORF">EST38_g4505</name>
</gene>
<comment type="caution">
    <text evidence="2">The sequence shown here is derived from an EMBL/GenBank/DDBJ whole genome shotgun (WGS) entry which is preliminary data.</text>
</comment>
<proteinExistence type="predicted"/>
<dbReference type="SUPFAM" id="SSF52047">
    <property type="entry name" value="RNI-like"/>
    <property type="match status" value="1"/>
</dbReference>
<dbReference type="Proteomes" id="UP000290288">
    <property type="component" value="Unassembled WGS sequence"/>
</dbReference>
<accession>A0A4Q2DMU8</accession>
<keyword evidence="3" id="KW-1185">Reference proteome</keyword>
<dbReference type="AlphaFoldDB" id="A0A4Q2DMU8"/>
<dbReference type="OrthoDB" id="3022743at2759"/>
<reference evidence="2 3" key="1">
    <citation type="submission" date="2019-01" db="EMBL/GenBank/DDBJ databases">
        <title>Draft genome sequence of Psathyrella aberdarensis IHI B618.</title>
        <authorList>
            <person name="Buettner E."/>
            <person name="Kellner H."/>
        </authorList>
    </citation>
    <scope>NUCLEOTIDE SEQUENCE [LARGE SCALE GENOMIC DNA]</scope>
    <source>
        <strain evidence="2 3">IHI B618</strain>
    </source>
</reference>
<sequence length="572" mass="65167">MSRQTPSTVIDVLSSVVLSRLLSNNEVPNPLEAASIHQGINNLQGEIARLRSQLDHLEGQLQKHRRVLSSVRRIPFEVWGRIFTFVVAQCVWGYRREKELLCMTLVCKTWCQAARVTHELWSSFSLDTYSPASSPAYEAVRSWLSRSGDLPKSLQVEGFDCSHCQNFQSDDGDFWCPIIHPKLVKLLSEGPVLNHLSLMCPLPLCYKKLCERLHPSLWNPIESLAIQIQEGPNEVIEGEVTSNSFNIPPDVTSLEIDMGHVFSFGSPGLPLGISPSVYARLKSFSFGGVAWGDAGGFLQALHHCKSLEIMTINFGQGWRGFDGGGHRAAGGSVSLPYLRTLHLRRAWKTDIFKYLMLPALTELVVRGEEHELGYFWWGFPNPELRFPNLRIFRFYTPRAVDPLELAATLKNLPHLTELTLSRAVSDRYVGEEDYDHIIEQWHRHGEEPEARMRDVFQILRSWDERAGASRILPSLQVLEILGLPSKYDFSHVCKFISARSRNPQRQASDTLKKVTVTFLPTEIPNNCTSSDFNNVHEELEKRGIKASITPSELKPRRGHRDWYDESLYFFWE</sequence>
<feature type="coiled-coil region" evidence="1">
    <location>
        <begin position="40"/>
        <end position="67"/>
    </location>
</feature>
<dbReference type="EMBL" id="SDEE01000111">
    <property type="protein sequence ID" value="RXW21357.1"/>
    <property type="molecule type" value="Genomic_DNA"/>
</dbReference>
<name>A0A4Q2DMU8_9AGAR</name>
<organism evidence="2 3">
    <name type="scientific">Candolleomyces aberdarensis</name>
    <dbReference type="NCBI Taxonomy" id="2316362"/>
    <lineage>
        <taxon>Eukaryota</taxon>
        <taxon>Fungi</taxon>
        <taxon>Dikarya</taxon>
        <taxon>Basidiomycota</taxon>
        <taxon>Agaricomycotina</taxon>
        <taxon>Agaricomycetes</taxon>
        <taxon>Agaricomycetidae</taxon>
        <taxon>Agaricales</taxon>
        <taxon>Agaricineae</taxon>
        <taxon>Psathyrellaceae</taxon>
        <taxon>Candolleomyces</taxon>
    </lineage>
</organism>
<evidence type="ECO:0000256" key="1">
    <source>
        <dbReference type="SAM" id="Coils"/>
    </source>
</evidence>